<comment type="caution">
    <text evidence="2">The sequence shown here is derived from an EMBL/GenBank/DDBJ whole genome shotgun (WGS) entry which is preliminary data.</text>
</comment>
<dbReference type="InterPro" id="IPR022536">
    <property type="entry name" value="EspC"/>
</dbReference>
<evidence type="ECO:0000256" key="1">
    <source>
        <dbReference type="SAM" id="MobiDB-lite"/>
    </source>
</evidence>
<name>A0A5R8PF63_9NOCA</name>
<sequence>MPEGLSLDPAVLRQLAAQHRRVAADTREWAKPPEDWLNDFPRTYGSIADPVYKALLEYYSERQKAGNALADDHDKTADYLIKSANDYEASDAQGAQNIRNSGQGLDTPGGGGTETPQTPAPTPVGPAPDAPSAGGRGPDDATPDTSTPGGTTPDPVVPGGTAPDQADPTGTAPDQPAANITTPPPVTPGAGIPGAPETTAQQPGSGVTPQVPAAAGAGADTGANTGSSAPAQPAGASAPTGTTPPPTGVPGVAPMTPVMGGMDDRGTTAPPSQTSGRSDATPMMAPMPTPFAAAVAAAKEKAAEPSHVVGDEVDEDLVIARTLLRSVLAAVDSSVIGLTWAVSVMRGPAGAGVFITTNEGRGWMPAGLFLPREVSSPWVWDELLGTDTDEGSPWEGVTDPARVLAEFGLAWGAKANAKLSALVSSGPIDPGLRAQLRDVSTEGNVRAAEEVDLRVFTPDTADRLGLFGTMSALEHVSALTDAQVPGRCIELAVDAHVRVGRTGPVPVEAAEARSVRERILAMVQAGQPVPAPWWDDLRDADDLLAASMLSRRVDPGRVGIGDLRVDSSDSSLRDMVFERRCNELVMLLEGEPSRQALRDAVYAHEQIIEHPLFVEAPSAVSAADTGRVDRPVTTTGAVSAPGTSVAPPTGISGPPPGVSAGPPPVAPPPVPRSSQDGS</sequence>
<dbReference type="AlphaFoldDB" id="A0A5R8PF63"/>
<gene>
    <name evidence="2" type="ORF">FEK35_10925</name>
</gene>
<feature type="compositionally biased region" description="Polar residues" evidence="1">
    <location>
        <begin position="93"/>
        <end position="103"/>
    </location>
</feature>
<dbReference type="GO" id="GO:0009306">
    <property type="term" value="P:protein secretion"/>
    <property type="evidence" value="ECO:0007669"/>
    <property type="project" value="InterPro"/>
</dbReference>
<accession>A0A5R8PF63</accession>
<dbReference type="EMBL" id="VBUU01000008">
    <property type="protein sequence ID" value="TLG12420.1"/>
    <property type="molecule type" value="Genomic_DNA"/>
</dbReference>
<protein>
    <submittedName>
        <fullName evidence="2">Uncharacterized protein</fullName>
    </submittedName>
</protein>
<reference evidence="2 3" key="1">
    <citation type="submission" date="2019-05" db="EMBL/GenBank/DDBJ databases">
        <title>Genomes sequences of two Nocardia cyriacigeorgica environmental isolates, type strains Nocardia asteroides ATCC 19247 and Nocardia cyriacigeorgica DSM 44484.</title>
        <authorList>
            <person name="Vautrin F."/>
            <person name="Bergeron E."/>
            <person name="Dubost A."/>
            <person name="Abrouk D."/>
            <person name="Rodriguez Nava V."/>
            <person name="Pujic P."/>
        </authorList>
    </citation>
    <scope>NUCLEOTIDE SEQUENCE [LARGE SCALE GENOMIC DNA]</scope>
    <source>
        <strain evidence="2 3">EML 1456</strain>
    </source>
</reference>
<dbReference type="OrthoDB" id="4495983at2"/>
<evidence type="ECO:0000313" key="3">
    <source>
        <dbReference type="Proteomes" id="UP000308349"/>
    </source>
</evidence>
<feature type="compositionally biased region" description="Low complexity" evidence="1">
    <location>
        <begin position="249"/>
        <end position="261"/>
    </location>
</feature>
<feature type="compositionally biased region" description="Low complexity" evidence="1">
    <location>
        <begin position="213"/>
        <end position="241"/>
    </location>
</feature>
<evidence type="ECO:0000313" key="2">
    <source>
        <dbReference type="EMBL" id="TLG12420.1"/>
    </source>
</evidence>
<feature type="compositionally biased region" description="Pro residues" evidence="1">
    <location>
        <begin position="653"/>
        <end position="671"/>
    </location>
</feature>
<feature type="compositionally biased region" description="Polar residues" evidence="1">
    <location>
        <begin position="198"/>
        <end position="208"/>
    </location>
</feature>
<feature type="compositionally biased region" description="Pro residues" evidence="1">
    <location>
        <begin position="118"/>
        <end position="129"/>
    </location>
</feature>
<dbReference type="Pfam" id="PF10824">
    <property type="entry name" value="T7SS_ESX_EspC"/>
    <property type="match status" value="1"/>
</dbReference>
<feature type="region of interest" description="Disordered" evidence="1">
    <location>
        <begin position="621"/>
        <end position="678"/>
    </location>
</feature>
<proteinExistence type="predicted"/>
<dbReference type="RefSeq" id="WP_138456116.1">
    <property type="nucleotide sequence ID" value="NZ_VBUU01000008.1"/>
</dbReference>
<feature type="compositionally biased region" description="Low complexity" evidence="1">
    <location>
        <begin position="143"/>
        <end position="164"/>
    </location>
</feature>
<feature type="region of interest" description="Disordered" evidence="1">
    <location>
        <begin position="90"/>
        <end position="287"/>
    </location>
</feature>
<dbReference type="Proteomes" id="UP000308349">
    <property type="component" value="Unassembled WGS sequence"/>
</dbReference>
<organism evidence="2 3">
    <name type="scientific">Nocardia cyriacigeorgica</name>
    <dbReference type="NCBI Taxonomy" id="135487"/>
    <lineage>
        <taxon>Bacteria</taxon>
        <taxon>Bacillati</taxon>
        <taxon>Actinomycetota</taxon>
        <taxon>Actinomycetes</taxon>
        <taxon>Mycobacteriales</taxon>
        <taxon>Nocardiaceae</taxon>
        <taxon>Nocardia</taxon>
    </lineage>
</organism>
<feature type="compositionally biased region" description="Polar residues" evidence="1">
    <location>
        <begin position="269"/>
        <end position="278"/>
    </location>
</feature>